<evidence type="ECO:0000313" key="3">
    <source>
        <dbReference type="Proteomes" id="UP001596056"/>
    </source>
</evidence>
<dbReference type="HAMAP" id="MF_00676">
    <property type="entry name" value="UPF0260"/>
    <property type="match status" value="1"/>
</dbReference>
<dbReference type="RefSeq" id="WP_245218690.1">
    <property type="nucleotide sequence ID" value="NZ_JAGGJP010000005.1"/>
</dbReference>
<dbReference type="NCBIfam" id="NF003501">
    <property type="entry name" value="PRK05170.1-5"/>
    <property type="match status" value="1"/>
</dbReference>
<dbReference type="Pfam" id="PF03692">
    <property type="entry name" value="CxxCxxCC"/>
    <property type="match status" value="1"/>
</dbReference>
<name>A0ABW0SDK8_9RHOB</name>
<dbReference type="InterPro" id="IPR005358">
    <property type="entry name" value="Puta_zinc/iron-chelating_dom"/>
</dbReference>
<keyword evidence="3" id="KW-1185">Reference proteome</keyword>
<dbReference type="PANTHER" id="PTHR37421">
    <property type="entry name" value="UPF0260 PROTEIN YCGN"/>
    <property type="match status" value="1"/>
</dbReference>
<gene>
    <name evidence="2" type="ORF">ACFPOC_11120</name>
</gene>
<proteinExistence type="inferred from homology"/>
<sequence length="151" mass="17123">MPDGMRPRFWELPLKELTRTEWEALCDGCGKCCLNKLEDEDTGEVALTDVACRLLDGTTCRCSKYATRHDYVPECIVLTPRTIRKNLYWLPQTCAYRLRHEGRPLPGWHPLLTGDPESVHRAGVSVAGLTVSEVEVGDDEWEEHIIEEPGT</sequence>
<protein>
    <recommendedName>
        <fullName evidence="1">UPF0260 protein ACFPOC_11120</fullName>
    </recommendedName>
</protein>
<reference evidence="3" key="1">
    <citation type="journal article" date="2019" name="Int. J. Syst. Evol. Microbiol.">
        <title>The Global Catalogue of Microorganisms (GCM) 10K type strain sequencing project: providing services to taxonomists for standard genome sequencing and annotation.</title>
        <authorList>
            <consortium name="The Broad Institute Genomics Platform"/>
            <consortium name="The Broad Institute Genome Sequencing Center for Infectious Disease"/>
            <person name="Wu L."/>
            <person name="Ma J."/>
        </authorList>
    </citation>
    <scope>NUCLEOTIDE SEQUENCE [LARGE SCALE GENOMIC DNA]</scope>
    <source>
        <strain evidence="3">KACC 11588</strain>
    </source>
</reference>
<dbReference type="PIRSF" id="PIRSF006173">
    <property type="entry name" value="UCP006173"/>
    <property type="match status" value="1"/>
</dbReference>
<comment type="similarity">
    <text evidence="1">Belongs to the UPF0260 family.</text>
</comment>
<evidence type="ECO:0000256" key="1">
    <source>
        <dbReference type="HAMAP-Rule" id="MF_00676"/>
    </source>
</evidence>
<evidence type="ECO:0000313" key="2">
    <source>
        <dbReference type="EMBL" id="MFC5566961.1"/>
    </source>
</evidence>
<dbReference type="Proteomes" id="UP001596056">
    <property type="component" value="Unassembled WGS sequence"/>
</dbReference>
<dbReference type="PANTHER" id="PTHR37421:SF1">
    <property type="entry name" value="UPF0260 PROTEIN YCGN"/>
    <property type="match status" value="1"/>
</dbReference>
<accession>A0ABW0SDK8</accession>
<dbReference type="NCBIfam" id="NF003507">
    <property type="entry name" value="PRK05170.2-5"/>
    <property type="match status" value="1"/>
</dbReference>
<comment type="caution">
    <text evidence="2">The sequence shown here is derived from an EMBL/GenBank/DDBJ whole genome shotgun (WGS) entry which is preliminary data.</text>
</comment>
<organism evidence="2 3">
    <name type="scientific">Rubellimicrobium aerolatum</name>
    <dbReference type="NCBI Taxonomy" id="490979"/>
    <lineage>
        <taxon>Bacteria</taxon>
        <taxon>Pseudomonadati</taxon>
        <taxon>Pseudomonadota</taxon>
        <taxon>Alphaproteobacteria</taxon>
        <taxon>Rhodobacterales</taxon>
        <taxon>Roseobacteraceae</taxon>
        <taxon>Rubellimicrobium</taxon>
    </lineage>
</organism>
<dbReference type="InterPro" id="IPR008228">
    <property type="entry name" value="UCP006173"/>
</dbReference>
<dbReference type="EMBL" id="JBHSNA010000009">
    <property type="protein sequence ID" value="MFC5566961.1"/>
    <property type="molecule type" value="Genomic_DNA"/>
</dbReference>